<dbReference type="NCBIfam" id="TIGR01640">
    <property type="entry name" value="F_box_assoc_1"/>
    <property type="match status" value="1"/>
</dbReference>
<name>A0A4Y7ILQ9_PAPSO</name>
<gene>
    <name evidence="2" type="ORF">C5167_041329</name>
</gene>
<accession>A0A4Y7ILQ9</accession>
<keyword evidence="3" id="KW-1185">Reference proteome</keyword>
<dbReference type="InterPro" id="IPR013187">
    <property type="entry name" value="F-box-assoc_dom_typ3"/>
</dbReference>
<evidence type="ECO:0000259" key="1">
    <source>
        <dbReference type="Pfam" id="PF08268"/>
    </source>
</evidence>
<evidence type="ECO:0000313" key="2">
    <source>
        <dbReference type="EMBL" id="RZC48388.1"/>
    </source>
</evidence>
<dbReference type="EMBL" id="CM010715">
    <property type="protein sequence ID" value="RZC48388.1"/>
    <property type="molecule type" value="Genomic_DNA"/>
</dbReference>
<dbReference type="Proteomes" id="UP000316621">
    <property type="component" value="Chromosome 1"/>
</dbReference>
<dbReference type="InterPro" id="IPR017451">
    <property type="entry name" value="F-box-assoc_interact_dom"/>
</dbReference>
<dbReference type="Pfam" id="PF08268">
    <property type="entry name" value="FBA_3"/>
    <property type="match status" value="1"/>
</dbReference>
<sequence length="389" mass="43895">MDTVLIISQFHDVHRNALSEETAHPIAECEETESSWYRAGFLLPTRRSGSEEVVACDPYLSYFPVEETVLEPVYGLIRCASYGGVLIRNPITGETTSWIYTRTHEAVMSCGEEQGTELEDKPEEEAKEKLISVDFMFAFGYDPITKQHIGCEVMTVGENTWRTIDEFPQSIAISQSRKSVYMNGSIYWMCDDEVCLPSENKLIMVFNVGRQTFREILIPCYVHENLGHTMVLGEVDGKIAIAACQRYRGYYDNIRFWIYENVGDQEQLLGMTANINSTGTDTSYNVIGAINGTGIILVSLPKSSDSELEFLYYYDRTTKKCAKKQLDNIIDGTTHQKCFRGLTTFFGTLSPADINHHSTTLPSQQIYLEFGLFGSVVFPLLCRALCNST</sequence>
<organism evidence="2 3">
    <name type="scientific">Papaver somniferum</name>
    <name type="common">Opium poppy</name>
    <dbReference type="NCBI Taxonomy" id="3469"/>
    <lineage>
        <taxon>Eukaryota</taxon>
        <taxon>Viridiplantae</taxon>
        <taxon>Streptophyta</taxon>
        <taxon>Embryophyta</taxon>
        <taxon>Tracheophyta</taxon>
        <taxon>Spermatophyta</taxon>
        <taxon>Magnoliopsida</taxon>
        <taxon>Ranunculales</taxon>
        <taxon>Papaveraceae</taxon>
        <taxon>Papaveroideae</taxon>
        <taxon>Papaver</taxon>
    </lineage>
</organism>
<dbReference type="Gramene" id="RZC48388">
    <property type="protein sequence ID" value="RZC48388"/>
    <property type="gene ID" value="C5167_041329"/>
</dbReference>
<protein>
    <recommendedName>
        <fullName evidence="1">F-box associated beta-propeller type 3 domain-containing protein</fullName>
    </recommendedName>
</protein>
<evidence type="ECO:0000313" key="3">
    <source>
        <dbReference type="Proteomes" id="UP000316621"/>
    </source>
</evidence>
<feature type="domain" description="F-box associated beta-propeller type 3" evidence="1">
    <location>
        <begin position="61"/>
        <end position="343"/>
    </location>
</feature>
<dbReference type="PANTHER" id="PTHR31111">
    <property type="entry name" value="BNAA05G37150D PROTEIN-RELATED"/>
    <property type="match status" value="1"/>
</dbReference>
<proteinExistence type="predicted"/>
<dbReference type="AlphaFoldDB" id="A0A4Y7ILQ9"/>
<reference evidence="2 3" key="1">
    <citation type="journal article" date="2018" name="Science">
        <title>The opium poppy genome and morphinan production.</title>
        <authorList>
            <person name="Guo L."/>
            <person name="Winzer T."/>
            <person name="Yang X."/>
            <person name="Li Y."/>
            <person name="Ning Z."/>
            <person name="He Z."/>
            <person name="Teodor R."/>
            <person name="Lu Y."/>
            <person name="Bowser T.A."/>
            <person name="Graham I.A."/>
            <person name="Ye K."/>
        </authorList>
    </citation>
    <scope>NUCLEOTIDE SEQUENCE [LARGE SCALE GENOMIC DNA]</scope>
    <source>
        <strain evidence="3">cv. HN1</strain>
        <tissue evidence="2">Leaves</tissue>
    </source>
</reference>
<dbReference type="PANTHER" id="PTHR31111:SF136">
    <property type="entry name" value="F-BOX ASSOCIATED DOMAIN-CONTAINING PROTEIN"/>
    <property type="match status" value="1"/>
</dbReference>